<protein>
    <submittedName>
        <fullName evidence="2">DUF3857 domain-containing protein</fullName>
    </submittedName>
</protein>
<comment type="caution">
    <text evidence="2">The sequence shown here is derived from an EMBL/GenBank/DDBJ whole genome shotgun (WGS) entry which is preliminary data.</text>
</comment>
<sequence>MKTLLFTILLFTSWVFNKGMAQEIEFGSLRPCDAEIQACAYEKDAPAVVLFDKGDSWFVQDDGGFVLRFDRHVRIKIFNEAAFDKGEFEIPLYKGGERNEEVKEIEGITFNIEGGRMVKVELDKKNVYREDINEYWYMKKFAMPQVKEGSIIDVKYTVYSHYFEHFRDWEFQMDIPVLYSEYKVNMIPFFSYRYRLQGATTFDHYKKYDKKGLERTYAGIPFKDVVYEFGFENVPSFKDESFISSRNDYIKKIDFQLSEINSTSGYSRKYMNTWPSMAEELLDHPDFGKYIKKAEKWGSKTFTHLSNKPEEEQLDKVLTYMKQHFTWNHYTGKRAQYSFKEFNEKLSGNIGNINLSTIGALRALGLQASPVIISTRDNGKVTDSFPYSNLFNYVLILVEVDKTMRLVDATQDMCPNHLIPSRCINGKGFIVEEDSEKWVTISNAATSLEELNMAISVNVEEGALEGLCRAKCTGYSAVSERKAYYNSRENFEKKISSKGLKVENMEAVNLSDNSQPFKYSFKFSQAIDRIDNQLILSPFANLVEKENPFKQEDRSLPVDLVYLRGNRFITTIQIPEGYKVEALPSPQKINSENVSFSFLAQINAKQVQMIASYNFKKQTYPADTYKELKRFMNAVTAAINSKIILTKVDNNLADL</sequence>
<name>A0A941FA06_9BACT</name>
<dbReference type="RefSeq" id="WP_212193052.1">
    <property type="nucleotide sequence ID" value="NZ_JAGTAR010000047.1"/>
</dbReference>
<dbReference type="Pfam" id="PF12969">
    <property type="entry name" value="DUF3857"/>
    <property type="match status" value="1"/>
</dbReference>
<proteinExistence type="predicted"/>
<evidence type="ECO:0000259" key="1">
    <source>
        <dbReference type="Pfam" id="PF12969"/>
    </source>
</evidence>
<reference evidence="2" key="1">
    <citation type="journal article" date="2018" name="Int. J. Syst. Evol. Microbiol.">
        <title>Carboxylicivirga sediminis sp. nov., isolated from coastal sediment.</title>
        <authorList>
            <person name="Wang F.Q."/>
            <person name="Ren L.H."/>
            <person name="Zou R.J."/>
            <person name="Sun Y.Z."/>
            <person name="Liu X.J."/>
            <person name="Jiang F."/>
            <person name="Liu L.J."/>
        </authorList>
    </citation>
    <scope>NUCLEOTIDE SEQUENCE</scope>
    <source>
        <strain evidence="2">JR1</strain>
    </source>
</reference>
<keyword evidence="3" id="KW-1185">Reference proteome</keyword>
<evidence type="ECO:0000313" key="2">
    <source>
        <dbReference type="EMBL" id="MBR8538028.1"/>
    </source>
</evidence>
<dbReference type="Gene3D" id="2.60.40.3140">
    <property type="match status" value="1"/>
</dbReference>
<evidence type="ECO:0000313" key="3">
    <source>
        <dbReference type="Proteomes" id="UP000679220"/>
    </source>
</evidence>
<dbReference type="EMBL" id="JAGTAR010000047">
    <property type="protein sequence ID" value="MBR8538028.1"/>
    <property type="molecule type" value="Genomic_DNA"/>
</dbReference>
<feature type="domain" description="DUF3857" evidence="1">
    <location>
        <begin position="70"/>
        <end position="207"/>
    </location>
</feature>
<reference evidence="2" key="2">
    <citation type="submission" date="2021-04" db="EMBL/GenBank/DDBJ databases">
        <authorList>
            <person name="Zhang T."/>
            <person name="Zhang Y."/>
            <person name="Lu D."/>
            <person name="Zuo D."/>
            <person name="Du Z."/>
        </authorList>
    </citation>
    <scope>NUCLEOTIDE SEQUENCE</scope>
    <source>
        <strain evidence="2">JR1</strain>
    </source>
</reference>
<dbReference type="AlphaFoldDB" id="A0A941FA06"/>
<dbReference type="Proteomes" id="UP000679220">
    <property type="component" value="Unassembled WGS sequence"/>
</dbReference>
<dbReference type="Gene3D" id="2.60.120.1130">
    <property type="match status" value="1"/>
</dbReference>
<organism evidence="2 3">
    <name type="scientific">Carboxylicivirga sediminis</name>
    <dbReference type="NCBI Taxonomy" id="2006564"/>
    <lineage>
        <taxon>Bacteria</taxon>
        <taxon>Pseudomonadati</taxon>
        <taxon>Bacteroidota</taxon>
        <taxon>Bacteroidia</taxon>
        <taxon>Marinilabiliales</taxon>
        <taxon>Marinilabiliaceae</taxon>
        <taxon>Carboxylicivirga</taxon>
    </lineage>
</organism>
<dbReference type="InterPro" id="IPR024618">
    <property type="entry name" value="DUF3857"/>
</dbReference>
<gene>
    <name evidence="2" type="ORF">KDU71_20835</name>
</gene>
<accession>A0A941FA06</accession>